<name>A0A4U6RGR5_BRAEL</name>
<evidence type="ECO:0000313" key="1">
    <source>
        <dbReference type="EMBL" id="TKV73384.1"/>
    </source>
</evidence>
<sequence length="88" mass="10425">MATSEFIMEEFRAIVTRFPQREFEIRRCFNRDAQFRAICADYDEAVKALRRWQQAAKEGDREGSRKAADYERLVAELETEALVHLNRP</sequence>
<comment type="caution">
    <text evidence="1">The sequence shown here is derived from an EMBL/GenBank/DDBJ whole genome shotgun (WGS) entry which is preliminary data.</text>
</comment>
<organism evidence="1 2">
    <name type="scientific">Bradyrhizobium elkanii</name>
    <dbReference type="NCBI Taxonomy" id="29448"/>
    <lineage>
        <taxon>Bacteria</taxon>
        <taxon>Pseudomonadati</taxon>
        <taxon>Pseudomonadota</taxon>
        <taxon>Alphaproteobacteria</taxon>
        <taxon>Hyphomicrobiales</taxon>
        <taxon>Nitrobacteraceae</taxon>
        <taxon>Bradyrhizobium</taxon>
    </lineage>
</organism>
<dbReference type="Proteomes" id="UP000305095">
    <property type="component" value="Unassembled WGS sequence"/>
</dbReference>
<proteinExistence type="predicted"/>
<reference evidence="1 2" key="1">
    <citation type="submission" date="2019-05" db="EMBL/GenBank/DDBJ databases">
        <title>Draft Genome of Bradyrhizobium elkanii strain SEMIA 938, Used in Commercial Inoculants for Lupinus spp. in Brazil.</title>
        <authorList>
            <person name="Hungria M."/>
            <person name="Delamuta J.R.M."/>
            <person name="Ribeiro R.A."/>
            <person name="Nogueira M.A."/>
        </authorList>
    </citation>
    <scope>NUCLEOTIDE SEQUENCE [LARGE SCALE GENOMIC DNA]</scope>
    <source>
        <strain evidence="1 2">Semia 938</strain>
    </source>
</reference>
<protein>
    <submittedName>
        <fullName evidence="1">Uncharacterized protein</fullName>
    </submittedName>
</protein>
<dbReference type="EMBL" id="SZZP01000037">
    <property type="protein sequence ID" value="TKV73384.1"/>
    <property type="molecule type" value="Genomic_DNA"/>
</dbReference>
<dbReference type="AlphaFoldDB" id="A0A4U6RGR5"/>
<accession>A0A4U6RGR5</accession>
<gene>
    <name evidence="1" type="ORF">FDV58_37485</name>
</gene>
<evidence type="ECO:0000313" key="2">
    <source>
        <dbReference type="Proteomes" id="UP000305095"/>
    </source>
</evidence>